<dbReference type="PANTHER" id="PTHR11748">
    <property type="entry name" value="D-LACTATE DEHYDROGENASE"/>
    <property type="match status" value="1"/>
</dbReference>
<evidence type="ECO:0000259" key="14">
    <source>
        <dbReference type="PROSITE" id="PS51387"/>
    </source>
</evidence>
<dbReference type="InterPro" id="IPR017900">
    <property type="entry name" value="4Fe4S_Fe_S_CS"/>
</dbReference>
<evidence type="ECO:0000256" key="2">
    <source>
        <dbReference type="ARBA" id="ARBA00022485"/>
    </source>
</evidence>
<dbReference type="SUPFAM" id="SSF46548">
    <property type="entry name" value="alpha-helical ferredoxin"/>
    <property type="match status" value="1"/>
</dbReference>
<dbReference type="Pfam" id="PF01565">
    <property type="entry name" value="FAD_binding_4"/>
    <property type="match status" value="1"/>
</dbReference>
<dbReference type="InterPro" id="IPR016167">
    <property type="entry name" value="FAD-bd_PCMH_sub1"/>
</dbReference>
<gene>
    <name evidence="15" type="ORF">EV696_106126</name>
</gene>
<comment type="catalytic activity">
    <reaction evidence="10">
        <text>(R)-2-hydroxyglutarate + A = 2-oxoglutarate + AH2</text>
        <dbReference type="Rhea" id="RHEA:38295"/>
        <dbReference type="ChEBI" id="CHEBI:13193"/>
        <dbReference type="ChEBI" id="CHEBI:15801"/>
        <dbReference type="ChEBI" id="CHEBI:16810"/>
        <dbReference type="ChEBI" id="CHEBI:17499"/>
        <dbReference type="EC" id="1.1.99.39"/>
    </reaction>
    <physiologicalReaction direction="left-to-right" evidence="10">
        <dbReference type="Rhea" id="RHEA:38296"/>
    </physiologicalReaction>
</comment>
<keyword evidence="4" id="KW-0479">Metal-binding</keyword>
<reference evidence="15 16" key="1">
    <citation type="submission" date="2019-03" db="EMBL/GenBank/DDBJ databases">
        <title>Genomic Encyclopedia of Type Strains, Phase IV (KMG-IV): sequencing the most valuable type-strain genomes for metagenomic binning, comparative biology and taxonomic classification.</title>
        <authorList>
            <person name="Goeker M."/>
        </authorList>
    </citation>
    <scope>NUCLEOTIDE SEQUENCE [LARGE SCALE GENOMIC DNA]</scope>
    <source>
        <strain evidence="15 16">DSM 103792</strain>
    </source>
</reference>
<dbReference type="EC" id="1.1.99.39" evidence="9"/>
<proteinExistence type="inferred from homology"/>
<dbReference type="GO" id="GO:0046872">
    <property type="term" value="F:metal ion binding"/>
    <property type="evidence" value="ECO:0007669"/>
    <property type="project" value="UniProtKB-KW"/>
</dbReference>
<dbReference type="Gene3D" id="3.30.43.10">
    <property type="entry name" value="Uridine Diphospho-n-acetylenolpyruvylglucosamine Reductase, domain 2"/>
    <property type="match status" value="1"/>
</dbReference>
<dbReference type="InterPro" id="IPR016166">
    <property type="entry name" value="FAD-bd_PCMH"/>
</dbReference>
<keyword evidence="7" id="KW-0408">Iron</keyword>
<dbReference type="RefSeq" id="WP_133589857.1">
    <property type="nucleotide sequence ID" value="NZ_CP037953.1"/>
</dbReference>
<dbReference type="Proteomes" id="UP000295375">
    <property type="component" value="Unassembled WGS sequence"/>
</dbReference>
<dbReference type="InterPro" id="IPR017896">
    <property type="entry name" value="4Fe4S_Fe-S-bd"/>
</dbReference>
<dbReference type="PROSITE" id="PS00198">
    <property type="entry name" value="4FE4S_FER_1"/>
    <property type="match status" value="1"/>
</dbReference>
<evidence type="ECO:0000313" key="16">
    <source>
        <dbReference type="Proteomes" id="UP000295375"/>
    </source>
</evidence>
<evidence type="ECO:0000256" key="4">
    <source>
        <dbReference type="ARBA" id="ARBA00022723"/>
    </source>
</evidence>
<comment type="similarity">
    <text evidence="11">In the N-terminal section; belongs to the FAD-binding oxidoreductase/transferase type 4 family.</text>
</comment>
<evidence type="ECO:0000256" key="9">
    <source>
        <dbReference type="ARBA" id="ARBA00039003"/>
    </source>
</evidence>
<dbReference type="AlphaFoldDB" id="A0A4R6UR49"/>
<dbReference type="Gene3D" id="3.30.70.2190">
    <property type="match status" value="1"/>
</dbReference>
<dbReference type="InterPro" id="IPR016164">
    <property type="entry name" value="FAD-linked_Oxase-like_C"/>
</dbReference>
<dbReference type="GO" id="GO:0051539">
    <property type="term" value="F:4 iron, 4 sulfur cluster binding"/>
    <property type="evidence" value="ECO:0007669"/>
    <property type="project" value="UniProtKB-KW"/>
</dbReference>
<dbReference type="GO" id="GO:0004458">
    <property type="term" value="F:D-lactate dehydrogenase (cytochrome) activity"/>
    <property type="evidence" value="ECO:0007669"/>
    <property type="project" value="TreeGrafter"/>
</dbReference>
<dbReference type="SUPFAM" id="SSF56176">
    <property type="entry name" value="FAD-binding/transporter-associated domain-like"/>
    <property type="match status" value="1"/>
</dbReference>
<evidence type="ECO:0000256" key="12">
    <source>
        <dbReference type="ARBA" id="ARBA00067680"/>
    </source>
</evidence>
<dbReference type="GO" id="GO:1903457">
    <property type="term" value="P:lactate catabolic process"/>
    <property type="evidence" value="ECO:0007669"/>
    <property type="project" value="TreeGrafter"/>
</dbReference>
<dbReference type="InterPro" id="IPR016171">
    <property type="entry name" value="Vanillyl_alc_oxidase_C-sub2"/>
</dbReference>
<dbReference type="FunFam" id="3.30.70.2740:FF:000003">
    <property type="entry name" value="Oxidoreductase, FAD-binding, putative"/>
    <property type="match status" value="1"/>
</dbReference>
<comment type="caution">
    <text evidence="15">The sequence shown here is derived from an EMBL/GenBank/DDBJ whole genome shotgun (WGS) entry which is preliminary data.</text>
</comment>
<dbReference type="InterPro" id="IPR016169">
    <property type="entry name" value="FAD-bd_PCMH_sub2"/>
</dbReference>
<dbReference type="EMBL" id="SNYM01000006">
    <property type="protein sequence ID" value="TDQ48686.1"/>
    <property type="molecule type" value="Genomic_DNA"/>
</dbReference>
<dbReference type="InterPro" id="IPR036318">
    <property type="entry name" value="FAD-bd_PCMH-like_sf"/>
</dbReference>
<dbReference type="SUPFAM" id="SSF55103">
    <property type="entry name" value="FAD-linked oxidases, C-terminal domain"/>
    <property type="match status" value="1"/>
</dbReference>
<evidence type="ECO:0000256" key="11">
    <source>
        <dbReference type="ARBA" id="ARBA00060924"/>
    </source>
</evidence>
<protein>
    <recommendedName>
        <fullName evidence="12">D-2-hydroxyglutarate dehydrogenase</fullName>
        <ecNumber evidence="9">1.1.99.39</ecNumber>
    </recommendedName>
</protein>
<accession>A0A4R6UR49</accession>
<dbReference type="PROSITE" id="PS51387">
    <property type="entry name" value="FAD_PCMH"/>
    <property type="match status" value="1"/>
</dbReference>
<dbReference type="OrthoDB" id="9811557at2"/>
<dbReference type="GO" id="GO:0008720">
    <property type="term" value="F:D-lactate dehydrogenase (NAD+) activity"/>
    <property type="evidence" value="ECO:0007669"/>
    <property type="project" value="TreeGrafter"/>
</dbReference>
<organism evidence="15 16">
    <name type="scientific">Permianibacter aggregans</name>
    <dbReference type="NCBI Taxonomy" id="1510150"/>
    <lineage>
        <taxon>Bacteria</taxon>
        <taxon>Pseudomonadati</taxon>
        <taxon>Pseudomonadota</taxon>
        <taxon>Gammaproteobacteria</taxon>
        <taxon>Pseudomonadales</taxon>
        <taxon>Pseudomonadaceae</taxon>
        <taxon>Permianibacter</taxon>
    </lineage>
</organism>
<dbReference type="Gene3D" id="3.30.70.2740">
    <property type="match status" value="1"/>
</dbReference>
<feature type="domain" description="4Fe-4S ferredoxin-type" evidence="13">
    <location>
        <begin position="647"/>
        <end position="678"/>
    </location>
</feature>
<dbReference type="GO" id="GO:0051990">
    <property type="term" value="F:(R)-2-hydroxyglutarate dehydrogenase activity"/>
    <property type="evidence" value="ECO:0007669"/>
    <property type="project" value="UniProtKB-EC"/>
</dbReference>
<dbReference type="GO" id="GO:0071949">
    <property type="term" value="F:FAD binding"/>
    <property type="evidence" value="ECO:0007669"/>
    <property type="project" value="InterPro"/>
</dbReference>
<evidence type="ECO:0000256" key="7">
    <source>
        <dbReference type="ARBA" id="ARBA00023004"/>
    </source>
</evidence>
<dbReference type="InterPro" id="IPR004113">
    <property type="entry name" value="FAD-bd_oxidored_4_C"/>
</dbReference>
<evidence type="ECO:0000256" key="5">
    <source>
        <dbReference type="ARBA" id="ARBA00022827"/>
    </source>
</evidence>
<evidence type="ECO:0000313" key="15">
    <source>
        <dbReference type="EMBL" id="TDQ48686.1"/>
    </source>
</evidence>
<dbReference type="PANTHER" id="PTHR11748:SF119">
    <property type="entry name" value="D-2-HYDROXYGLUTARATE DEHYDROGENASE"/>
    <property type="match status" value="1"/>
</dbReference>
<keyword evidence="16" id="KW-1185">Reference proteome</keyword>
<feature type="domain" description="FAD-binding PCMH-type" evidence="14">
    <location>
        <begin position="49"/>
        <end position="279"/>
    </location>
</feature>
<dbReference type="Pfam" id="PF13183">
    <property type="entry name" value="Fer4_8"/>
    <property type="match status" value="1"/>
</dbReference>
<dbReference type="PROSITE" id="PS51379">
    <property type="entry name" value="4FE4S_FER_2"/>
    <property type="match status" value="1"/>
</dbReference>
<keyword evidence="8" id="KW-0411">Iron-sulfur</keyword>
<keyword evidence="5" id="KW-0274">FAD</keyword>
<dbReference type="Gene3D" id="3.30.465.10">
    <property type="match status" value="1"/>
</dbReference>
<comment type="cofactor">
    <cofactor evidence="1">
        <name>FAD</name>
        <dbReference type="ChEBI" id="CHEBI:57692"/>
    </cofactor>
</comment>
<evidence type="ECO:0000256" key="1">
    <source>
        <dbReference type="ARBA" id="ARBA00001974"/>
    </source>
</evidence>
<sequence>MMFPALTEVPQLDALVAQFLQQLPQNGFTGLIQTDYATRLINATDNSVYQVLPQAVLTPKNEQDVASIFRLAAEPVFHSLNFSPRGGGTGTNGQSLTRGIVIDVARLQNHILELNLEQGWVRIQPGVILDQLNDHLKPHGVFFAPNLSPSNRATIGGMANTDACGKGSRLYGRTSDHVLGMRIVLNDGTVLVTGRKTAEQLNAVVNQKTREAELYQTVRDVCADAPSHPGSEKLGRFITAYNLWRPLRDDGSLALDPLICGSEGTLAVVTELTLKLTPLPKHKGLFAVRYRSFDQALAAAQQLLAHEPSAIETIDDKILNLAKNDVLFPKVRPYLGVDEEFTGNAVNLVEFIATDDSALSAKTAELKKQLADDQAVISFYYSTESAPQGALWELRKKGVGLLGNTKGKRRPIPFVEDTAVPPEHLADYIREFRALLDSHGLSYGMFGHVDVGCLHVRPALNLRTDEDEQLFRKISDGVYTLLKKYGGVMWSEHGKGFRAWYGPDFHGDAIYQRMRRIKTAFDPRNQLNPGKICTPLNSDAELISPFAQWRGQRDRQIDTRAEEMAQGALYCNGNGQCFDYRMDSIMCPSYKATNDRIHSPKGRSGLMREWLTQVSAQNIDIAVKPLTGKEVLRRELRRFGGRDSNDFSHQVADAMSGCLGCKACATQCPIKVDVPAQKSLFLHHYHRRYPRPVRDYLLSSMESWAPIMARVPRLANALMFNPLSSWFAEKVFGLRQLPRFATRNLYHLKNKAERRFDLTELQKLSSEQRHNTVFLLPDAFTGFFDAHTLESAVQLLETLGKRVVLLPFLPLAKADHVKGLLPGFERKANRALSFLSLLTSLEVPVVCLETTQTLMFSQEYRELTSRYELPSILSLHEYLHGTEITVPQHAGGTVFLFSHCTEKSQQPASTVQWQSIFQRAGLELQAVATGCCGMAGSYGHEREHREQAARLWQQGWADNIAEAQRLGSVCASGFSCREQARIQQQLELSSPAELLLKHLRTGQSR</sequence>
<evidence type="ECO:0000256" key="6">
    <source>
        <dbReference type="ARBA" id="ARBA00023002"/>
    </source>
</evidence>
<keyword evidence="2" id="KW-0004">4Fe-4S</keyword>
<name>A0A4R6UR49_9GAMM</name>
<evidence type="ECO:0000256" key="10">
    <source>
        <dbReference type="ARBA" id="ARBA00051291"/>
    </source>
</evidence>
<dbReference type="Pfam" id="PF02913">
    <property type="entry name" value="FAD-oxidase_C"/>
    <property type="match status" value="1"/>
</dbReference>
<keyword evidence="6" id="KW-0560">Oxidoreductase</keyword>
<evidence type="ECO:0000256" key="8">
    <source>
        <dbReference type="ARBA" id="ARBA00023014"/>
    </source>
</evidence>
<evidence type="ECO:0000256" key="3">
    <source>
        <dbReference type="ARBA" id="ARBA00022630"/>
    </source>
</evidence>
<dbReference type="Gene3D" id="1.10.45.10">
    <property type="entry name" value="Vanillyl-alcohol Oxidase, Chain A, domain 4"/>
    <property type="match status" value="1"/>
</dbReference>
<keyword evidence="3" id="KW-0285">Flavoprotein</keyword>
<dbReference type="InterPro" id="IPR006094">
    <property type="entry name" value="Oxid_FAD_bind_N"/>
</dbReference>
<evidence type="ECO:0000259" key="13">
    <source>
        <dbReference type="PROSITE" id="PS51379"/>
    </source>
</evidence>